<keyword evidence="1 2" id="KW-0732">Signal</keyword>
<dbReference type="EMBL" id="CADEPM010000003">
    <property type="protein sequence ID" value="CAB3401765.1"/>
    <property type="molecule type" value="Genomic_DNA"/>
</dbReference>
<evidence type="ECO:0000313" key="3">
    <source>
        <dbReference type="EMBL" id="CAB3401765.1"/>
    </source>
</evidence>
<dbReference type="GO" id="GO:0031012">
    <property type="term" value="C:extracellular matrix"/>
    <property type="evidence" value="ECO:0007669"/>
    <property type="project" value="TreeGrafter"/>
</dbReference>
<dbReference type="InterPro" id="IPR050328">
    <property type="entry name" value="Dev_Immune_Receptor"/>
</dbReference>
<reference evidence="3 4" key="1">
    <citation type="submission" date="2020-04" db="EMBL/GenBank/DDBJ databases">
        <authorList>
            <person name="Laetsch R D."/>
            <person name="Stevens L."/>
            <person name="Kumar S."/>
            <person name="Blaxter L. M."/>
        </authorList>
    </citation>
    <scope>NUCLEOTIDE SEQUENCE [LARGE SCALE GENOMIC DNA]</scope>
</reference>
<dbReference type="GO" id="GO:0005615">
    <property type="term" value="C:extracellular space"/>
    <property type="evidence" value="ECO:0007669"/>
    <property type="project" value="TreeGrafter"/>
</dbReference>
<accession>A0A8S1EIK5</accession>
<dbReference type="PANTHER" id="PTHR24373">
    <property type="entry name" value="SLIT RELATED LEUCINE-RICH REPEAT NEURONAL PROTEIN"/>
    <property type="match status" value="1"/>
</dbReference>
<dbReference type="InterPro" id="IPR032675">
    <property type="entry name" value="LRR_dom_sf"/>
</dbReference>
<organism evidence="3 4">
    <name type="scientific">Caenorhabditis bovis</name>
    <dbReference type="NCBI Taxonomy" id="2654633"/>
    <lineage>
        <taxon>Eukaryota</taxon>
        <taxon>Metazoa</taxon>
        <taxon>Ecdysozoa</taxon>
        <taxon>Nematoda</taxon>
        <taxon>Chromadorea</taxon>
        <taxon>Rhabditida</taxon>
        <taxon>Rhabditina</taxon>
        <taxon>Rhabditomorpha</taxon>
        <taxon>Rhabditoidea</taxon>
        <taxon>Rhabditidae</taxon>
        <taxon>Peloderinae</taxon>
        <taxon>Caenorhabditis</taxon>
    </lineage>
</organism>
<keyword evidence="4" id="KW-1185">Reference proteome</keyword>
<protein>
    <recommendedName>
        <fullName evidence="5">Receptor L-domain domain-containing protein</fullName>
    </recommendedName>
</protein>
<sequence>MRRITIFIIILMFFDDASSISTCPRQCICQEHSIACSCEDSENRELIISSLGSTYITSLVIHTCDKVTISNASFSGVVLVERLSFIGIDRLFFEPNAFKDILQSPRQLVIEETTIPNLAPFAFAGLSHIDHLWFRNSKIGTIAAEAFHFLTSVDYVYFRRTHIERIERRAFSKMYQIGNVYFKDAIRIGTIESEAFSGAQIDELVVDDVAVVTAVDTMLINVDGRSVRITNSSIYFVPRLAANFLEFHTQNVVEKWVSWSKCEISQSRLNLLAPAKFGCISLIVRHSQISKIDSISLISRDLEVIGENDGGYSRSLNSLTIFNSSIEAINSMAFSNYSMDLIVLNSTQIGRIKPMAFEKSKIISIVFENSKIDVIDSSVFHNSKIGTINFEAMDIQKISSEFAQNSSLNRLQIRNSNIFEIGANLFEGVRMQSFEICDSRVHEFDKTALYGKNEITSISITGSDVSTNGSSASLLSANTAEHPTRFTLANNTIDCASASCSINSFLLNTPKHTNLLWRVANNKCRPPMVQPCRAPKFVAHRSIVCSVRGMVAECACNNDGPATLRLDDGIFANNVSMLIIGDCDALRVTSSSTSKVTQLYIFRTIKTELAQLPASLRVLQVYHSSVRLVGDGDFAMNSWKLWHFANSHLERIRRIANLSLETLKIEHSRIGTVPELRDSRIARLIIVASRLESTESLFAVTRSLEMRDSAIFSTPKGLGTINSAQLQNNTLLECCRHPVVDQKCSIYFHGSRCEQESLSLAHKAANSKFSMILASFAIILVF</sequence>
<feature type="signal peptide" evidence="2">
    <location>
        <begin position="1"/>
        <end position="19"/>
    </location>
</feature>
<gene>
    <name evidence="3" type="ORF">CBOVIS_LOCUS4465</name>
</gene>
<dbReference type="AlphaFoldDB" id="A0A8S1EIK5"/>
<evidence type="ECO:0000256" key="2">
    <source>
        <dbReference type="SAM" id="SignalP"/>
    </source>
</evidence>
<evidence type="ECO:0000256" key="1">
    <source>
        <dbReference type="ARBA" id="ARBA00022729"/>
    </source>
</evidence>
<dbReference type="OrthoDB" id="6360013at2759"/>
<evidence type="ECO:0008006" key="5">
    <source>
        <dbReference type="Google" id="ProtNLM"/>
    </source>
</evidence>
<evidence type="ECO:0000313" key="4">
    <source>
        <dbReference type="Proteomes" id="UP000494206"/>
    </source>
</evidence>
<feature type="chain" id="PRO_5035880635" description="Receptor L-domain domain-containing protein" evidence="2">
    <location>
        <begin position="20"/>
        <end position="782"/>
    </location>
</feature>
<dbReference type="Pfam" id="PF13306">
    <property type="entry name" value="LRR_5"/>
    <property type="match status" value="2"/>
</dbReference>
<comment type="caution">
    <text evidence="3">The sequence shown here is derived from an EMBL/GenBank/DDBJ whole genome shotgun (WGS) entry which is preliminary data.</text>
</comment>
<dbReference type="SUPFAM" id="SSF52058">
    <property type="entry name" value="L domain-like"/>
    <property type="match status" value="1"/>
</dbReference>
<dbReference type="Proteomes" id="UP000494206">
    <property type="component" value="Unassembled WGS sequence"/>
</dbReference>
<dbReference type="Gene3D" id="3.80.10.10">
    <property type="entry name" value="Ribonuclease Inhibitor"/>
    <property type="match status" value="2"/>
</dbReference>
<dbReference type="PANTHER" id="PTHR24373:SF387">
    <property type="entry name" value="LEUCINE-RICH REPEATS AND IMMUNOGLOBULIN-LIKE DOMAINS PROTEIN SMA-10"/>
    <property type="match status" value="1"/>
</dbReference>
<dbReference type="InterPro" id="IPR026906">
    <property type="entry name" value="LRR_5"/>
</dbReference>
<proteinExistence type="predicted"/>
<name>A0A8S1EIK5_9PELO</name>